<gene>
    <name evidence="2" type="ORF">SPAPADRAFT_61349</name>
</gene>
<evidence type="ECO:0000313" key="3">
    <source>
        <dbReference type="Proteomes" id="UP000000709"/>
    </source>
</evidence>
<dbReference type="Gene3D" id="1.20.1290.10">
    <property type="entry name" value="AhpD-like"/>
    <property type="match status" value="1"/>
</dbReference>
<dbReference type="HOGENOM" id="CLU_065389_3_0_1"/>
<organism evidence="3">
    <name type="scientific">Spathaspora passalidarum (strain NRRL Y-27907 / 11-Y1)</name>
    <dbReference type="NCBI Taxonomy" id="619300"/>
    <lineage>
        <taxon>Eukaryota</taxon>
        <taxon>Fungi</taxon>
        <taxon>Dikarya</taxon>
        <taxon>Ascomycota</taxon>
        <taxon>Saccharomycotina</taxon>
        <taxon>Pichiomycetes</taxon>
        <taxon>Debaryomycetaceae</taxon>
        <taxon>Spathaspora</taxon>
    </lineage>
</organism>
<protein>
    <submittedName>
        <fullName evidence="2">Carboxymuconolactone decarboxylase</fullName>
    </submittedName>
</protein>
<dbReference type="eggNOG" id="ENOG502RCP9">
    <property type="taxonomic scope" value="Eukaryota"/>
</dbReference>
<sequence>MTILTAERLVRLAYNYPSLHNTWYLIATACLTIVNQPQEIPRLYHFALRQQLLDTPSDDSVLTDKHMLQLAQDSINSAKKYADLTGVGVNLPDLLVYTQHLPLKFKYSRSEDIHATQDRVTCRIREVILKSVALGGLPRAINALMILKTVTPTSLKAGLIPERNLIVHPGKIPSSSIVSEDFDGTSFEQQSTTDTIDGPISKQSIDVRQIKKELVRGSNFWNSVYTNKINTRIKQQMLTAYPDLWYFAYHHIYAPLLSYTDILSGKETSMCVVACLIPQDVNPQLKGHLKGALNNGATKQELDDVRSLTFDICDWAGGVHWQGGKEGVAKL</sequence>
<dbReference type="Pfam" id="PF02627">
    <property type="entry name" value="CMD"/>
    <property type="match status" value="1"/>
</dbReference>
<accession>G3APU9</accession>
<dbReference type="OrthoDB" id="5537330at2759"/>
<dbReference type="GO" id="GO:0051920">
    <property type="term" value="F:peroxiredoxin activity"/>
    <property type="evidence" value="ECO:0007669"/>
    <property type="project" value="InterPro"/>
</dbReference>
<feature type="domain" description="Carboxymuconolactone decarboxylase-like" evidence="1">
    <location>
        <begin position="261"/>
        <end position="315"/>
    </location>
</feature>
<dbReference type="PANTHER" id="PTHR28180">
    <property type="entry name" value="CONSERVED MITOCHONDRIAL PROTEIN-RELATED"/>
    <property type="match status" value="1"/>
</dbReference>
<dbReference type="InterPro" id="IPR052999">
    <property type="entry name" value="PTS1_Protein"/>
</dbReference>
<dbReference type="AlphaFoldDB" id="G3APU9"/>
<dbReference type="InterPro" id="IPR003779">
    <property type="entry name" value="CMD-like"/>
</dbReference>
<dbReference type="Proteomes" id="UP000000709">
    <property type="component" value="Unassembled WGS sequence"/>
</dbReference>
<name>G3APU9_SPAPN</name>
<dbReference type="KEGG" id="spaa:SPAPADRAFT_61349"/>
<dbReference type="EMBL" id="GL996502">
    <property type="protein sequence ID" value="EGW32270.1"/>
    <property type="molecule type" value="Genomic_DNA"/>
</dbReference>
<dbReference type="InterPro" id="IPR029032">
    <property type="entry name" value="AhpD-like"/>
</dbReference>
<dbReference type="SUPFAM" id="SSF69118">
    <property type="entry name" value="AhpD-like"/>
    <property type="match status" value="1"/>
</dbReference>
<dbReference type="GeneID" id="18873853"/>
<keyword evidence="3" id="KW-1185">Reference proteome</keyword>
<dbReference type="RefSeq" id="XP_007375546.1">
    <property type="nucleotide sequence ID" value="XM_007375484.1"/>
</dbReference>
<dbReference type="PANTHER" id="PTHR28180:SF2">
    <property type="entry name" value="PEROXISOMAL PROTEIN 2"/>
    <property type="match status" value="1"/>
</dbReference>
<dbReference type="FunCoup" id="G3APU9">
    <property type="interactions" value="10"/>
</dbReference>
<evidence type="ECO:0000313" key="2">
    <source>
        <dbReference type="EMBL" id="EGW32270.1"/>
    </source>
</evidence>
<reference evidence="2 3" key="1">
    <citation type="journal article" date="2011" name="Proc. Natl. Acad. Sci. U.S.A.">
        <title>Comparative genomics of xylose-fermenting fungi for enhanced biofuel production.</title>
        <authorList>
            <person name="Wohlbach D.J."/>
            <person name="Kuo A."/>
            <person name="Sato T.K."/>
            <person name="Potts K.M."/>
            <person name="Salamov A.A."/>
            <person name="LaButti K.M."/>
            <person name="Sun H."/>
            <person name="Clum A."/>
            <person name="Pangilinan J.L."/>
            <person name="Lindquist E.A."/>
            <person name="Lucas S."/>
            <person name="Lapidus A."/>
            <person name="Jin M."/>
            <person name="Gunawan C."/>
            <person name="Balan V."/>
            <person name="Dale B.E."/>
            <person name="Jeffries T.W."/>
            <person name="Zinkel R."/>
            <person name="Barry K.W."/>
            <person name="Grigoriev I.V."/>
            <person name="Gasch A.P."/>
        </authorList>
    </citation>
    <scope>NUCLEOTIDE SEQUENCE [LARGE SCALE GENOMIC DNA]</scope>
    <source>
        <strain evidence="3">NRRL Y-27907 / 11-Y1</strain>
    </source>
</reference>
<evidence type="ECO:0000259" key="1">
    <source>
        <dbReference type="Pfam" id="PF02627"/>
    </source>
</evidence>
<proteinExistence type="predicted"/>
<dbReference type="OMA" id="WGHLKGA"/>
<dbReference type="InParanoid" id="G3APU9"/>